<evidence type="ECO:0000313" key="2">
    <source>
        <dbReference type="Proteomes" id="UP001234297"/>
    </source>
</evidence>
<keyword evidence="2" id="KW-1185">Reference proteome</keyword>
<protein>
    <submittedName>
        <fullName evidence="1">Uncharacterized protein</fullName>
    </submittedName>
</protein>
<dbReference type="EMBL" id="CM056818">
    <property type="protein sequence ID" value="KAJ8621878.1"/>
    <property type="molecule type" value="Genomic_DNA"/>
</dbReference>
<proteinExistence type="predicted"/>
<evidence type="ECO:0000313" key="1">
    <source>
        <dbReference type="EMBL" id="KAJ8621878.1"/>
    </source>
</evidence>
<comment type="caution">
    <text evidence="1">The sequence shown here is derived from an EMBL/GenBank/DDBJ whole genome shotgun (WGS) entry which is preliminary data.</text>
</comment>
<sequence length="70" mass="7738">MPWPLMPCRRRRLPESKKKSADPSPIPSSSKTLTLNPSRSLSHSFLSFAALLVSGVLSRPKQGTNCFIDI</sequence>
<gene>
    <name evidence="1" type="ORF">MRB53_030407</name>
</gene>
<dbReference type="Proteomes" id="UP001234297">
    <property type="component" value="Chromosome 10"/>
</dbReference>
<reference evidence="1 2" key="1">
    <citation type="journal article" date="2022" name="Hortic Res">
        <title>A haplotype resolved chromosomal level avocado genome allows analysis of novel avocado genes.</title>
        <authorList>
            <person name="Nath O."/>
            <person name="Fletcher S.J."/>
            <person name="Hayward A."/>
            <person name="Shaw L.M."/>
            <person name="Masouleh A.K."/>
            <person name="Furtado A."/>
            <person name="Henry R.J."/>
            <person name="Mitter N."/>
        </authorList>
    </citation>
    <scope>NUCLEOTIDE SEQUENCE [LARGE SCALE GENOMIC DNA]</scope>
    <source>
        <strain evidence="2">cv. Hass</strain>
    </source>
</reference>
<organism evidence="1 2">
    <name type="scientific">Persea americana</name>
    <name type="common">Avocado</name>
    <dbReference type="NCBI Taxonomy" id="3435"/>
    <lineage>
        <taxon>Eukaryota</taxon>
        <taxon>Viridiplantae</taxon>
        <taxon>Streptophyta</taxon>
        <taxon>Embryophyta</taxon>
        <taxon>Tracheophyta</taxon>
        <taxon>Spermatophyta</taxon>
        <taxon>Magnoliopsida</taxon>
        <taxon>Magnoliidae</taxon>
        <taxon>Laurales</taxon>
        <taxon>Lauraceae</taxon>
        <taxon>Persea</taxon>
    </lineage>
</organism>
<accession>A0ACC2KL81</accession>
<name>A0ACC2KL81_PERAE</name>